<keyword evidence="4" id="KW-1185">Reference proteome</keyword>
<evidence type="ECO:0000313" key="3">
    <source>
        <dbReference type="EMBL" id="CAI9103617.1"/>
    </source>
</evidence>
<dbReference type="InterPro" id="IPR035980">
    <property type="entry name" value="Ribosomal_bS6_sf"/>
</dbReference>
<dbReference type="Gene3D" id="3.30.70.60">
    <property type="match status" value="1"/>
</dbReference>
<evidence type="ECO:0000313" key="4">
    <source>
        <dbReference type="Proteomes" id="UP001161247"/>
    </source>
</evidence>
<reference evidence="3" key="1">
    <citation type="submission" date="2023-03" db="EMBL/GenBank/DDBJ databases">
        <authorList>
            <person name="Julca I."/>
        </authorList>
    </citation>
    <scope>NUCLEOTIDE SEQUENCE</scope>
</reference>
<dbReference type="PANTHER" id="PTHR21011:SF1">
    <property type="entry name" value="SMALL RIBOSOMAL SUBUNIT PROTEIN BS6M"/>
    <property type="match status" value="1"/>
</dbReference>
<dbReference type="GO" id="GO:0005840">
    <property type="term" value="C:ribosome"/>
    <property type="evidence" value="ECO:0007669"/>
    <property type="project" value="InterPro"/>
</dbReference>
<name>A0AAV1DAE1_OLDCO</name>
<accession>A0AAV1DAE1</accession>
<gene>
    <name evidence="3" type="ORF">OLC1_LOCUS12738</name>
</gene>
<protein>
    <submittedName>
        <fullName evidence="3">OLC1v1002134C1</fullName>
    </submittedName>
</protein>
<dbReference type="GO" id="GO:0070181">
    <property type="term" value="F:small ribosomal subunit rRNA binding"/>
    <property type="evidence" value="ECO:0007669"/>
    <property type="project" value="TreeGrafter"/>
</dbReference>
<sequence>MPLYDCMLLLKPNVSKAGIIDLVCKVGKHAFSRNGVVTDMKSFGQVHLGYGIKKLDGKFYQGHLMQLTMMTPPSFNSELHYLNKEDRLLRWLLVKHRDIKYGLDSLSGDEIRLDVPKFVSRSSDDEDKDESSEDDMPGYESFQIEQKTAKSFVLTEAHIPNRPSGEMDILRKYTSH</sequence>
<evidence type="ECO:0000256" key="2">
    <source>
        <dbReference type="SAM" id="MobiDB-lite"/>
    </source>
</evidence>
<dbReference type="GO" id="GO:0006412">
    <property type="term" value="P:translation"/>
    <property type="evidence" value="ECO:0007669"/>
    <property type="project" value="InterPro"/>
</dbReference>
<organism evidence="3 4">
    <name type="scientific">Oldenlandia corymbosa var. corymbosa</name>
    <dbReference type="NCBI Taxonomy" id="529605"/>
    <lineage>
        <taxon>Eukaryota</taxon>
        <taxon>Viridiplantae</taxon>
        <taxon>Streptophyta</taxon>
        <taxon>Embryophyta</taxon>
        <taxon>Tracheophyta</taxon>
        <taxon>Spermatophyta</taxon>
        <taxon>Magnoliopsida</taxon>
        <taxon>eudicotyledons</taxon>
        <taxon>Gunneridae</taxon>
        <taxon>Pentapetalae</taxon>
        <taxon>asterids</taxon>
        <taxon>lamiids</taxon>
        <taxon>Gentianales</taxon>
        <taxon>Rubiaceae</taxon>
        <taxon>Rubioideae</taxon>
        <taxon>Spermacoceae</taxon>
        <taxon>Hedyotis-Oldenlandia complex</taxon>
        <taxon>Oldenlandia</taxon>
    </lineage>
</organism>
<dbReference type="EMBL" id="OX459121">
    <property type="protein sequence ID" value="CAI9103617.1"/>
    <property type="molecule type" value="Genomic_DNA"/>
</dbReference>
<dbReference type="Proteomes" id="UP001161247">
    <property type="component" value="Chromosome 4"/>
</dbReference>
<dbReference type="CDD" id="cd15465">
    <property type="entry name" value="bS6_mito"/>
    <property type="match status" value="1"/>
</dbReference>
<dbReference type="FunFam" id="3.30.70.60:FF:000012">
    <property type="entry name" value="Translation elongation factor EF1B/ribosomal protein S6 family protein"/>
    <property type="match status" value="1"/>
</dbReference>
<dbReference type="GO" id="GO:0003735">
    <property type="term" value="F:structural constituent of ribosome"/>
    <property type="evidence" value="ECO:0007669"/>
    <property type="project" value="InterPro"/>
</dbReference>
<comment type="similarity">
    <text evidence="1">Belongs to the bacterial ribosomal protein bS6 family.</text>
</comment>
<feature type="compositionally biased region" description="Acidic residues" evidence="2">
    <location>
        <begin position="124"/>
        <end position="137"/>
    </location>
</feature>
<proteinExistence type="inferred from homology"/>
<dbReference type="InterPro" id="IPR014717">
    <property type="entry name" value="Transl_elong_EF1B/ribsomal_bS6"/>
</dbReference>
<dbReference type="Pfam" id="PF01250">
    <property type="entry name" value="Ribosomal_S6"/>
    <property type="match status" value="1"/>
</dbReference>
<feature type="region of interest" description="Disordered" evidence="2">
    <location>
        <begin position="155"/>
        <end position="176"/>
    </location>
</feature>
<dbReference type="SUPFAM" id="SSF54995">
    <property type="entry name" value="Ribosomal protein S6"/>
    <property type="match status" value="1"/>
</dbReference>
<feature type="region of interest" description="Disordered" evidence="2">
    <location>
        <begin position="120"/>
        <end position="140"/>
    </location>
</feature>
<dbReference type="InterPro" id="IPR000529">
    <property type="entry name" value="Ribosomal_bS6"/>
</dbReference>
<dbReference type="PANTHER" id="PTHR21011">
    <property type="entry name" value="MITOCHONDRIAL 28S RIBOSOMAL PROTEIN S6"/>
    <property type="match status" value="1"/>
</dbReference>
<dbReference type="GO" id="GO:0005737">
    <property type="term" value="C:cytoplasm"/>
    <property type="evidence" value="ECO:0007669"/>
    <property type="project" value="UniProtKB-ARBA"/>
</dbReference>
<evidence type="ECO:0000256" key="1">
    <source>
        <dbReference type="ARBA" id="ARBA00009512"/>
    </source>
</evidence>
<dbReference type="AlphaFoldDB" id="A0AAV1DAE1"/>